<feature type="transmembrane region" description="Helical" evidence="1">
    <location>
        <begin position="199"/>
        <end position="225"/>
    </location>
</feature>
<dbReference type="AlphaFoldDB" id="V2WJ89"/>
<organism evidence="2 3">
    <name type="scientific">Moniliophthora roreri (strain MCA 2997)</name>
    <name type="common">Cocoa frosty pod rot fungus</name>
    <name type="synonym">Crinipellis roreri</name>
    <dbReference type="NCBI Taxonomy" id="1381753"/>
    <lineage>
        <taxon>Eukaryota</taxon>
        <taxon>Fungi</taxon>
        <taxon>Dikarya</taxon>
        <taxon>Basidiomycota</taxon>
        <taxon>Agaricomycotina</taxon>
        <taxon>Agaricomycetes</taxon>
        <taxon>Agaricomycetidae</taxon>
        <taxon>Agaricales</taxon>
        <taxon>Marasmiineae</taxon>
        <taxon>Marasmiaceae</taxon>
        <taxon>Moniliophthora</taxon>
    </lineage>
</organism>
<feature type="transmembrane region" description="Helical" evidence="1">
    <location>
        <begin position="118"/>
        <end position="139"/>
    </location>
</feature>
<dbReference type="STRING" id="1381753.V2WJ89"/>
<evidence type="ECO:0000313" key="2">
    <source>
        <dbReference type="EMBL" id="ESK86918.1"/>
    </source>
</evidence>
<dbReference type="OrthoDB" id="3245627at2759"/>
<keyword evidence="1" id="KW-0812">Transmembrane</keyword>
<evidence type="ECO:0000256" key="1">
    <source>
        <dbReference type="SAM" id="Phobius"/>
    </source>
</evidence>
<feature type="transmembrane region" description="Helical" evidence="1">
    <location>
        <begin position="231"/>
        <end position="252"/>
    </location>
</feature>
<sequence length="301" mass="32972">MVQVGILEQSVYIANTFSSILFGLELYLGFSSIHLLLINHTRRTRRQKIFHICFVIAILLTQALVLASYTAVGYYIWLKHRDFPGGPMAYFTGSATTWFTSEADWTRYTGATSSGATISLLLFFPFLCSWLQLAIMATVNLVASAGGSSYSYRSNNLNVLWIIITTIPNVLLTALISFRILSARRELVKLDLNVAPPKAYMGVVAILAEASLPFPVLGIIGAVVVAKGAEVYTIFMVLWGFYAGIAPLLIIYRVAKGTAWSNQNNIAYSDVRLEVPRITEAAVTDSVIRGTESSLPAATPV</sequence>
<dbReference type="HOGENOM" id="CLU_044614_0_0_1"/>
<keyword evidence="3" id="KW-1185">Reference proteome</keyword>
<feature type="transmembrane region" description="Helical" evidence="1">
    <location>
        <begin position="49"/>
        <end position="76"/>
    </location>
</feature>
<feature type="transmembrane region" description="Helical" evidence="1">
    <location>
        <begin position="159"/>
        <end position="178"/>
    </location>
</feature>
<reference evidence="2 3" key="1">
    <citation type="journal article" date="2014" name="BMC Genomics">
        <title>Genome and secretome analysis of the hemibiotrophic fungal pathogen, Moniliophthora roreri, which causes frosty pod rot disease of cacao: mechanisms of the biotrophic and necrotrophic phases.</title>
        <authorList>
            <person name="Meinhardt L.W."/>
            <person name="Costa G.G.L."/>
            <person name="Thomazella D.P.T."/>
            <person name="Teixeira P.J.P.L."/>
            <person name="Carazzolle M.F."/>
            <person name="Schuster S.C."/>
            <person name="Carlson J.E."/>
            <person name="Guiltinan M.J."/>
            <person name="Mieczkowski P."/>
            <person name="Farmer A."/>
            <person name="Ramaraj T."/>
            <person name="Crozier J."/>
            <person name="Davis R.E."/>
            <person name="Shao J."/>
            <person name="Melnick R.L."/>
            <person name="Pereira G.A.G."/>
            <person name="Bailey B.A."/>
        </authorList>
    </citation>
    <scope>NUCLEOTIDE SEQUENCE [LARGE SCALE GENOMIC DNA]</scope>
    <source>
        <strain evidence="2 3">MCA 2997</strain>
    </source>
</reference>
<feature type="transmembrane region" description="Helical" evidence="1">
    <location>
        <begin position="88"/>
        <end position="106"/>
    </location>
</feature>
<keyword evidence="1" id="KW-1133">Transmembrane helix</keyword>
<evidence type="ECO:0000313" key="3">
    <source>
        <dbReference type="Proteomes" id="UP000017559"/>
    </source>
</evidence>
<dbReference type="EMBL" id="AWSO01000860">
    <property type="protein sequence ID" value="ESK86918.1"/>
    <property type="molecule type" value="Genomic_DNA"/>
</dbReference>
<accession>V2WJ89</accession>
<feature type="transmembrane region" description="Helical" evidence="1">
    <location>
        <begin position="12"/>
        <end position="37"/>
    </location>
</feature>
<dbReference type="KEGG" id="mrr:Moror_3387"/>
<protein>
    <submittedName>
        <fullName evidence="2">Uncharacterized protein</fullName>
    </submittedName>
</protein>
<dbReference type="Proteomes" id="UP000017559">
    <property type="component" value="Unassembled WGS sequence"/>
</dbReference>
<keyword evidence="1" id="KW-0472">Membrane</keyword>
<comment type="caution">
    <text evidence="2">The sequence shown here is derived from an EMBL/GenBank/DDBJ whole genome shotgun (WGS) entry which is preliminary data.</text>
</comment>
<name>V2WJ89_MONRO</name>
<gene>
    <name evidence="2" type="ORF">Moror_3387</name>
</gene>
<proteinExistence type="predicted"/>